<keyword evidence="5" id="KW-0418">Kinase</keyword>
<dbReference type="InterPro" id="IPR012675">
    <property type="entry name" value="Beta-grasp_dom_sf"/>
</dbReference>
<keyword evidence="5" id="KW-0378">Hydrolase</keyword>
<dbReference type="GO" id="GO:0005886">
    <property type="term" value="C:plasma membrane"/>
    <property type="evidence" value="ECO:0007669"/>
    <property type="project" value="TreeGrafter"/>
</dbReference>
<dbReference type="SMART" id="SM00954">
    <property type="entry name" value="RelA_SpoT"/>
    <property type="match status" value="1"/>
</dbReference>
<sequence>MFLIHDLCKLLEAYLEIDQVKEVYRAYLFGAEAHDGQTRMSGEPYIYHPLAVAKILAEMRMDANTLIAAILHDAIEDTSVSKDNITHEFGEEVAELVDGVTKLTQVKFGSKAEAQAENFRKMILAMVKDIRVILIKLADRLHNMRTLGVMRADKQRRIARETLEIYAPIAKRLGMQSISLELEDLGFRAHYPMRYQVLQSALKKTRGNRKEVVEKIRLSLEERLRQEGIEAPVEGREKHLYSIYDKMRNKGLGFDDVSDVYGFRIVVDKVDTCYRVLGVVHNIYKPMPGRFKDYIAIPKANGYQSLHTVLFGPYGGPIEVQVRTKDMERVAQAGIAAHWMYKTGSATPSHASEWLKGLLEMQKYAGNSQEFLENVKIDLFPDEVYIFTPDGDILNILRGATVVDLAYAIHTDLGNTCVAAKIDRHLAPLRSTLSNGQTVEIITAPGARPNPVWLDFVITGKARSNIHHYLKHLKREEALELGKRMLGKALAALSLEMQDIPEEALNALFRQLKLETLDDLLEDISLGKRVAALVARQLADIIDHREGMSARSRKGKKGMLSRYTPSWLKTGQAARTSAHPLAIRGTEGSVVTYAKCCRPIPGDSILGFVSVGRGIVIHTRNCKNVREFRNNPERWIDVQWERGVKSTFSVDVRVDTANQRGVLATVASVIAEQDSNIENVSIDERDGLYSSMIFTISVRDRVHLAQIIRRVRAIDSVARIARSK</sequence>
<dbReference type="InterPro" id="IPR045600">
    <property type="entry name" value="RelA/SpoT_AH_RIS"/>
</dbReference>
<dbReference type="SUPFAM" id="SSF81301">
    <property type="entry name" value="Nucleotidyltransferase"/>
    <property type="match status" value="1"/>
</dbReference>
<dbReference type="InterPro" id="IPR003607">
    <property type="entry name" value="HD/PDEase_dom"/>
</dbReference>
<feature type="domain" description="ACT" evidence="2">
    <location>
        <begin position="651"/>
        <end position="724"/>
    </location>
</feature>
<dbReference type="InterPro" id="IPR006674">
    <property type="entry name" value="HD_domain"/>
</dbReference>
<dbReference type="NCBIfam" id="NF008303">
    <property type="entry name" value="PRK11092.1"/>
    <property type="match status" value="1"/>
</dbReference>
<dbReference type="Pfam" id="PF13328">
    <property type="entry name" value="HD_4"/>
    <property type="match status" value="1"/>
</dbReference>
<evidence type="ECO:0000256" key="1">
    <source>
        <dbReference type="ARBA" id="ARBA00007476"/>
    </source>
</evidence>
<organism evidence="5">
    <name type="scientific">hydrothermal vent metagenome</name>
    <dbReference type="NCBI Taxonomy" id="652676"/>
    <lineage>
        <taxon>unclassified sequences</taxon>
        <taxon>metagenomes</taxon>
        <taxon>ecological metagenomes</taxon>
    </lineage>
</organism>
<dbReference type="PROSITE" id="PS51880">
    <property type="entry name" value="TGS"/>
    <property type="match status" value="1"/>
</dbReference>
<dbReference type="Pfam" id="PF04607">
    <property type="entry name" value="RelA_SpoT"/>
    <property type="match status" value="1"/>
</dbReference>
<dbReference type="CDD" id="cd01668">
    <property type="entry name" value="TGS_RSH"/>
    <property type="match status" value="1"/>
</dbReference>
<dbReference type="Gene3D" id="3.10.20.30">
    <property type="match status" value="1"/>
</dbReference>
<dbReference type="PANTHER" id="PTHR21262:SF36">
    <property type="entry name" value="BIFUNCTIONAL (P)PPGPP SYNTHASE_HYDROLASE SPOT"/>
    <property type="match status" value="1"/>
</dbReference>
<name>A0A3B1BHE1_9ZZZZ</name>
<dbReference type="CDD" id="cd05399">
    <property type="entry name" value="NT_Rel-Spo_like"/>
    <property type="match status" value="1"/>
</dbReference>
<dbReference type="InterPro" id="IPR045865">
    <property type="entry name" value="ACT-like_dom_sf"/>
</dbReference>
<dbReference type="InterPro" id="IPR007685">
    <property type="entry name" value="RelA_SpoT"/>
</dbReference>
<accession>A0A3B1BHE1</accession>
<dbReference type="Pfam" id="PF19296">
    <property type="entry name" value="RelA_AH_RIS"/>
    <property type="match status" value="1"/>
</dbReference>
<dbReference type="SUPFAM" id="SSF55021">
    <property type="entry name" value="ACT-like"/>
    <property type="match status" value="1"/>
</dbReference>
<dbReference type="PROSITE" id="PS51671">
    <property type="entry name" value="ACT"/>
    <property type="match status" value="1"/>
</dbReference>
<dbReference type="SUPFAM" id="SSF109604">
    <property type="entry name" value="HD-domain/PDEase-like"/>
    <property type="match status" value="1"/>
</dbReference>
<keyword evidence="5" id="KW-0808">Transferase</keyword>
<dbReference type="Pfam" id="PF02824">
    <property type="entry name" value="TGS"/>
    <property type="match status" value="1"/>
</dbReference>
<dbReference type="InterPro" id="IPR033655">
    <property type="entry name" value="TGS_RelA/SpoT"/>
</dbReference>
<gene>
    <name evidence="5" type="ORF">MNBD_GAMMA20-152</name>
</gene>
<evidence type="ECO:0000259" key="3">
    <source>
        <dbReference type="PROSITE" id="PS51831"/>
    </source>
</evidence>
<dbReference type="GO" id="GO:0008893">
    <property type="term" value="F:guanosine-3',5'-bis(diphosphate) 3'-diphosphatase activity"/>
    <property type="evidence" value="ECO:0007669"/>
    <property type="project" value="UniProtKB-EC"/>
</dbReference>
<dbReference type="GO" id="GO:0015969">
    <property type="term" value="P:guanosine tetraphosphate metabolic process"/>
    <property type="evidence" value="ECO:0007669"/>
    <property type="project" value="InterPro"/>
</dbReference>
<feature type="domain" description="HD" evidence="3">
    <location>
        <begin position="45"/>
        <end position="144"/>
    </location>
</feature>
<feature type="domain" description="TGS" evidence="4">
    <location>
        <begin position="382"/>
        <end position="443"/>
    </location>
</feature>
<dbReference type="CDD" id="cd00077">
    <property type="entry name" value="HDc"/>
    <property type="match status" value="1"/>
</dbReference>
<dbReference type="PROSITE" id="PS51831">
    <property type="entry name" value="HD"/>
    <property type="match status" value="1"/>
</dbReference>
<dbReference type="EC" id="2.7.6.5" evidence="5"/>
<dbReference type="FunFam" id="3.30.460.10:FF:000001">
    <property type="entry name" value="GTP pyrophosphokinase RelA"/>
    <property type="match status" value="1"/>
</dbReference>
<dbReference type="InterPro" id="IPR004095">
    <property type="entry name" value="TGS"/>
</dbReference>
<dbReference type="SMART" id="SM00471">
    <property type="entry name" value="HDc"/>
    <property type="match status" value="1"/>
</dbReference>
<evidence type="ECO:0000259" key="2">
    <source>
        <dbReference type="PROSITE" id="PS51671"/>
    </source>
</evidence>
<dbReference type="FunFam" id="3.10.20.30:FF:000002">
    <property type="entry name" value="GTP pyrophosphokinase (RelA/SpoT)"/>
    <property type="match status" value="1"/>
</dbReference>
<evidence type="ECO:0000259" key="4">
    <source>
        <dbReference type="PROSITE" id="PS51880"/>
    </source>
</evidence>
<dbReference type="NCBIfam" id="TIGR00691">
    <property type="entry name" value="spoT_relA"/>
    <property type="match status" value="1"/>
</dbReference>
<dbReference type="Gene3D" id="1.10.3210.10">
    <property type="entry name" value="Hypothetical protein af1432"/>
    <property type="match status" value="1"/>
</dbReference>
<dbReference type="AlphaFoldDB" id="A0A3B1BHE1"/>
<reference evidence="5" key="1">
    <citation type="submission" date="2018-06" db="EMBL/GenBank/DDBJ databases">
        <authorList>
            <person name="Zhirakovskaya E."/>
        </authorList>
    </citation>
    <scope>NUCLEOTIDE SEQUENCE</scope>
</reference>
<dbReference type="InterPro" id="IPR004811">
    <property type="entry name" value="RelA/Spo_fam"/>
</dbReference>
<dbReference type="GO" id="GO:0042594">
    <property type="term" value="P:response to starvation"/>
    <property type="evidence" value="ECO:0007669"/>
    <property type="project" value="TreeGrafter"/>
</dbReference>
<dbReference type="SUPFAM" id="SSF81271">
    <property type="entry name" value="TGS-like"/>
    <property type="match status" value="1"/>
</dbReference>
<dbReference type="Pfam" id="PF13291">
    <property type="entry name" value="ACT_4"/>
    <property type="match status" value="1"/>
</dbReference>
<dbReference type="PANTHER" id="PTHR21262">
    <property type="entry name" value="GUANOSINE-3',5'-BIS DIPHOSPHATE 3'-PYROPHOSPHOHYDROLASE"/>
    <property type="match status" value="1"/>
</dbReference>
<protein>
    <submittedName>
        <fullName evidence="5">Guanosine-3',5'-bis(Diphosphate) 3'-pyrophosphohydrolase / GTP pyrophosphokinase, (P)ppGpp synthetase II</fullName>
        <ecNumber evidence="5">2.7.6.5</ecNumber>
        <ecNumber evidence="5">3.1.7.2</ecNumber>
    </submittedName>
</protein>
<dbReference type="InterPro" id="IPR012676">
    <property type="entry name" value="TGS-like"/>
</dbReference>
<dbReference type="Gene3D" id="3.30.70.260">
    <property type="match status" value="1"/>
</dbReference>
<dbReference type="GO" id="GO:0016301">
    <property type="term" value="F:kinase activity"/>
    <property type="evidence" value="ECO:0007669"/>
    <property type="project" value="UniProtKB-KW"/>
</dbReference>
<dbReference type="FunFam" id="1.10.3210.10:FF:000001">
    <property type="entry name" value="GTP pyrophosphokinase RelA"/>
    <property type="match status" value="1"/>
</dbReference>
<dbReference type="EC" id="3.1.7.2" evidence="5"/>
<dbReference type="InterPro" id="IPR043519">
    <property type="entry name" value="NT_sf"/>
</dbReference>
<dbReference type="Gene3D" id="3.30.460.10">
    <property type="entry name" value="Beta Polymerase, domain 2"/>
    <property type="match status" value="1"/>
</dbReference>
<dbReference type="InterPro" id="IPR002912">
    <property type="entry name" value="ACT_dom"/>
</dbReference>
<dbReference type="GO" id="GO:0008728">
    <property type="term" value="F:GTP diphosphokinase activity"/>
    <property type="evidence" value="ECO:0007669"/>
    <property type="project" value="UniProtKB-EC"/>
</dbReference>
<evidence type="ECO:0000313" key="5">
    <source>
        <dbReference type="EMBL" id="VAX04367.1"/>
    </source>
</evidence>
<comment type="similarity">
    <text evidence="1">Belongs to the RelA/SpoT family.</text>
</comment>
<proteinExistence type="inferred from homology"/>
<dbReference type="EMBL" id="UOFU01000378">
    <property type="protein sequence ID" value="VAX04367.1"/>
    <property type="molecule type" value="Genomic_DNA"/>
</dbReference>
<dbReference type="CDD" id="cd04876">
    <property type="entry name" value="ACT_RelA-SpoT"/>
    <property type="match status" value="1"/>
</dbReference>